<keyword evidence="5" id="KW-0378">Hydrolase</keyword>
<accession>A0A4Q9Q0I5</accession>
<dbReference type="InterPro" id="IPR050414">
    <property type="entry name" value="Fungal_M35_metalloproteases"/>
</dbReference>
<evidence type="ECO:0000313" key="10">
    <source>
        <dbReference type="Proteomes" id="UP000292082"/>
    </source>
</evidence>
<keyword evidence="3 9" id="KW-0645">Protease</keyword>
<dbReference type="Gene3D" id="2.60.40.2970">
    <property type="match status" value="1"/>
</dbReference>
<dbReference type="PANTHER" id="PTHR37016:SF3">
    <property type="entry name" value="NEUTRAL PROTEASE 2-RELATED"/>
    <property type="match status" value="1"/>
</dbReference>
<organism evidence="9 10">
    <name type="scientific">Dichomitus squalens</name>
    <dbReference type="NCBI Taxonomy" id="114155"/>
    <lineage>
        <taxon>Eukaryota</taxon>
        <taxon>Fungi</taxon>
        <taxon>Dikarya</taxon>
        <taxon>Basidiomycota</taxon>
        <taxon>Agaricomycotina</taxon>
        <taxon>Agaricomycetes</taxon>
        <taxon>Polyporales</taxon>
        <taxon>Polyporaceae</taxon>
        <taxon>Dichomitus</taxon>
    </lineage>
</organism>
<dbReference type="Proteomes" id="UP000292082">
    <property type="component" value="Unassembled WGS sequence"/>
</dbReference>
<protein>
    <submittedName>
        <fullName evidence="9">Metalloprotease</fullName>
    </submittedName>
</protein>
<feature type="domain" description="Lysine-specific metallo-endopeptidase" evidence="8">
    <location>
        <begin position="205"/>
        <end position="343"/>
    </location>
</feature>
<comment type="cofactor">
    <cofactor evidence="1">
        <name>Zn(2+)</name>
        <dbReference type="ChEBI" id="CHEBI:29105"/>
    </cofactor>
</comment>
<proteinExistence type="inferred from homology"/>
<dbReference type="InterPro" id="IPR024079">
    <property type="entry name" value="MetalloPept_cat_dom_sf"/>
</dbReference>
<evidence type="ECO:0000259" key="8">
    <source>
        <dbReference type="SMART" id="SM01351"/>
    </source>
</evidence>
<evidence type="ECO:0000256" key="7">
    <source>
        <dbReference type="ARBA" id="ARBA00023049"/>
    </source>
</evidence>
<evidence type="ECO:0000256" key="1">
    <source>
        <dbReference type="ARBA" id="ARBA00001947"/>
    </source>
</evidence>
<reference evidence="9 10" key="1">
    <citation type="submission" date="2019-01" db="EMBL/GenBank/DDBJ databases">
        <title>Draft genome sequences of three monokaryotic isolates of the white-rot basidiomycete fungus Dichomitus squalens.</title>
        <authorList>
            <consortium name="DOE Joint Genome Institute"/>
            <person name="Lopez S.C."/>
            <person name="Andreopoulos B."/>
            <person name="Pangilinan J."/>
            <person name="Lipzen A."/>
            <person name="Riley R."/>
            <person name="Ahrendt S."/>
            <person name="Ng V."/>
            <person name="Barry K."/>
            <person name="Daum C."/>
            <person name="Grigoriev I.V."/>
            <person name="Hilden K.S."/>
            <person name="Makela M.R."/>
            <person name="de Vries R.P."/>
        </authorList>
    </citation>
    <scope>NUCLEOTIDE SEQUENCE [LARGE SCALE GENOMIC DNA]</scope>
    <source>
        <strain evidence="9 10">CBS 464.89</strain>
    </source>
</reference>
<comment type="similarity">
    <text evidence="2">Belongs to the peptidase M35 family.</text>
</comment>
<dbReference type="SMART" id="SM01351">
    <property type="entry name" value="Aspzincin_M35"/>
    <property type="match status" value="1"/>
</dbReference>
<dbReference type="GO" id="GO:0004222">
    <property type="term" value="F:metalloendopeptidase activity"/>
    <property type="evidence" value="ECO:0007669"/>
    <property type="project" value="InterPro"/>
</dbReference>
<keyword evidence="7 9" id="KW-0482">Metalloprotease</keyword>
<evidence type="ECO:0000256" key="6">
    <source>
        <dbReference type="ARBA" id="ARBA00022833"/>
    </source>
</evidence>
<dbReference type="EMBL" id="ML145105">
    <property type="protein sequence ID" value="TBU60460.1"/>
    <property type="molecule type" value="Genomic_DNA"/>
</dbReference>
<dbReference type="Pfam" id="PF14521">
    <property type="entry name" value="Aspzincin_M35"/>
    <property type="match status" value="1"/>
</dbReference>
<dbReference type="AlphaFoldDB" id="A0A4Q9Q0I5"/>
<evidence type="ECO:0000256" key="2">
    <source>
        <dbReference type="ARBA" id="ARBA00010279"/>
    </source>
</evidence>
<gene>
    <name evidence="9" type="ORF">BD310DRAFT_1004825</name>
</gene>
<dbReference type="SUPFAM" id="SSF55486">
    <property type="entry name" value="Metalloproteases ('zincins'), catalytic domain"/>
    <property type="match status" value="1"/>
</dbReference>
<keyword evidence="4" id="KW-0479">Metal-binding</keyword>
<evidence type="ECO:0000256" key="3">
    <source>
        <dbReference type="ARBA" id="ARBA00022670"/>
    </source>
</evidence>
<dbReference type="Gene3D" id="3.40.390.10">
    <property type="entry name" value="Collagenase (Catalytic Domain)"/>
    <property type="match status" value="1"/>
</dbReference>
<sequence>MCGNGRSLLEPLWNMHWSSFEQVSGPSNVYAIDNFNITTTVKNTGDEVVRLLNHPRGPLSDLPTDSFTITNRHGLSPDFVGISAKYSPSAALASNDHHAFTVLAPGQSVEVHHDIWAAYDFSASGPGQYIVSMKDFNSLYYVADAKPRAVIGASGPPFHIINVGGDARPYKDRADAHDGGYCKDWQDRAIVTAISLAEKYVDHAVEVLEKSGPNSASYKRWFGPMLHSDRHASVVSHFATLARSDFSKYTYRCNARFCGNRPGVLGYITPNEFGTITLCDSVFNAEVGGYNSRASTIVHQALQIAKHGDTDGHTSGEVFAQHLARAYPYRATTNTENYEYFAVSAFGDGDGVGQSDASVMLTQVHFGKNILDL</sequence>
<dbReference type="GO" id="GO:0006508">
    <property type="term" value="P:proteolysis"/>
    <property type="evidence" value="ECO:0007669"/>
    <property type="project" value="UniProtKB-KW"/>
</dbReference>
<dbReference type="PANTHER" id="PTHR37016">
    <property type="match status" value="1"/>
</dbReference>
<evidence type="ECO:0000313" key="9">
    <source>
        <dbReference type="EMBL" id="TBU60460.1"/>
    </source>
</evidence>
<keyword evidence="10" id="KW-1185">Reference proteome</keyword>
<dbReference type="GO" id="GO:0046872">
    <property type="term" value="F:metal ion binding"/>
    <property type="evidence" value="ECO:0007669"/>
    <property type="project" value="UniProtKB-KW"/>
</dbReference>
<evidence type="ECO:0000256" key="5">
    <source>
        <dbReference type="ARBA" id="ARBA00022801"/>
    </source>
</evidence>
<dbReference type="STRING" id="114155.A0A4Q9Q0I5"/>
<keyword evidence="6" id="KW-0862">Zinc</keyword>
<dbReference type="InterPro" id="IPR029463">
    <property type="entry name" value="Lys_MEP"/>
</dbReference>
<name>A0A4Q9Q0I5_9APHY</name>
<evidence type="ECO:0000256" key="4">
    <source>
        <dbReference type="ARBA" id="ARBA00022723"/>
    </source>
</evidence>